<evidence type="ECO:0000256" key="1">
    <source>
        <dbReference type="ARBA" id="ARBA00023015"/>
    </source>
</evidence>
<dbReference type="GO" id="GO:0003700">
    <property type="term" value="F:DNA-binding transcription factor activity"/>
    <property type="evidence" value="ECO:0007669"/>
    <property type="project" value="InterPro"/>
</dbReference>
<dbReference type="InterPro" id="IPR000835">
    <property type="entry name" value="HTH_MarR-typ"/>
</dbReference>
<dbReference type="Pfam" id="PF01047">
    <property type="entry name" value="MarR"/>
    <property type="match status" value="1"/>
</dbReference>
<dbReference type="GO" id="GO:0003677">
    <property type="term" value="F:DNA binding"/>
    <property type="evidence" value="ECO:0007669"/>
    <property type="project" value="UniProtKB-KW"/>
</dbReference>
<accession>A0A645B738</accession>
<feature type="domain" description="HTH marR-type" evidence="4">
    <location>
        <begin position="1"/>
        <end position="135"/>
    </location>
</feature>
<organism evidence="5">
    <name type="scientific">bioreactor metagenome</name>
    <dbReference type="NCBI Taxonomy" id="1076179"/>
    <lineage>
        <taxon>unclassified sequences</taxon>
        <taxon>metagenomes</taxon>
        <taxon>ecological metagenomes</taxon>
    </lineage>
</organism>
<name>A0A645B738_9ZZZZ</name>
<dbReference type="PROSITE" id="PS50995">
    <property type="entry name" value="HTH_MARR_2"/>
    <property type="match status" value="1"/>
</dbReference>
<protein>
    <recommendedName>
        <fullName evidence="4">HTH marR-type domain-containing protein</fullName>
    </recommendedName>
</protein>
<dbReference type="PANTHER" id="PTHR42756:SF1">
    <property type="entry name" value="TRANSCRIPTIONAL REPRESSOR OF EMRAB OPERON"/>
    <property type="match status" value="1"/>
</dbReference>
<gene>
    <name evidence="5" type="ORF">SDC9_108089</name>
</gene>
<dbReference type="InterPro" id="IPR036390">
    <property type="entry name" value="WH_DNA-bd_sf"/>
</dbReference>
<evidence type="ECO:0000256" key="3">
    <source>
        <dbReference type="ARBA" id="ARBA00023163"/>
    </source>
</evidence>
<comment type="caution">
    <text evidence="5">The sequence shown here is derived from an EMBL/GenBank/DDBJ whole genome shotgun (WGS) entry which is preliminary data.</text>
</comment>
<sequence>MDDFDLAAALLREQLKLFRTRGHQQCHSLSNGETYMLFLLEQAGGTMQPGSISEAMHVTTACVAAALRSMERKQLIIREISSLDRRYIDVAITTQGRERLACAKLKAQADLQRVLSRLEEEEARQYVTLVTRLAQVWDEDEESW</sequence>
<reference evidence="5" key="1">
    <citation type="submission" date="2019-08" db="EMBL/GenBank/DDBJ databases">
        <authorList>
            <person name="Kucharzyk K."/>
            <person name="Murdoch R.W."/>
            <person name="Higgins S."/>
            <person name="Loffler F."/>
        </authorList>
    </citation>
    <scope>NUCLEOTIDE SEQUENCE</scope>
</reference>
<keyword evidence="1" id="KW-0805">Transcription regulation</keyword>
<dbReference type="InterPro" id="IPR036388">
    <property type="entry name" value="WH-like_DNA-bd_sf"/>
</dbReference>
<dbReference type="AlphaFoldDB" id="A0A645B738"/>
<proteinExistence type="predicted"/>
<evidence type="ECO:0000256" key="2">
    <source>
        <dbReference type="ARBA" id="ARBA00023125"/>
    </source>
</evidence>
<dbReference type="SUPFAM" id="SSF46785">
    <property type="entry name" value="Winged helix' DNA-binding domain"/>
    <property type="match status" value="1"/>
</dbReference>
<keyword evidence="3" id="KW-0804">Transcription</keyword>
<dbReference type="SMART" id="SM00347">
    <property type="entry name" value="HTH_MARR"/>
    <property type="match status" value="1"/>
</dbReference>
<dbReference type="Gene3D" id="1.10.10.10">
    <property type="entry name" value="Winged helix-like DNA-binding domain superfamily/Winged helix DNA-binding domain"/>
    <property type="match status" value="1"/>
</dbReference>
<dbReference type="EMBL" id="VSSQ01018226">
    <property type="protein sequence ID" value="MPM61232.1"/>
    <property type="molecule type" value="Genomic_DNA"/>
</dbReference>
<evidence type="ECO:0000313" key="5">
    <source>
        <dbReference type="EMBL" id="MPM61232.1"/>
    </source>
</evidence>
<keyword evidence="2" id="KW-0238">DNA-binding</keyword>
<evidence type="ECO:0000259" key="4">
    <source>
        <dbReference type="PROSITE" id="PS50995"/>
    </source>
</evidence>
<dbReference type="PANTHER" id="PTHR42756">
    <property type="entry name" value="TRANSCRIPTIONAL REGULATOR, MARR"/>
    <property type="match status" value="1"/>
</dbReference>